<reference evidence="1 2" key="1">
    <citation type="journal article" date="2019" name="Commun. Biol.">
        <title>The bagworm genome reveals a unique fibroin gene that provides high tensile strength.</title>
        <authorList>
            <person name="Kono N."/>
            <person name="Nakamura H."/>
            <person name="Ohtoshi R."/>
            <person name="Tomita M."/>
            <person name="Numata K."/>
            <person name="Arakawa K."/>
        </authorList>
    </citation>
    <scope>NUCLEOTIDE SEQUENCE [LARGE SCALE GENOMIC DNA]</scope>
</reference>
<protein>
    <submittedName>
        <fullName evidence="1">Uncharacterized protein</fullName>
    </submittedName>
</protein>
<dbReference type="AlphaFoldDB" id="A0A4C1ZCA8"/>
<keyword evidence="2" id="KW-1185">Reference proteome</keyword>
<gene>
    <name evidence="1" type="ORF">EVAR_90663_1</name>
</gene>
<dbReference type="Proteomes" id="UP000299102">
    <property type="component" value="Unassembled WGS sequence"/>
</dbReference>
<sequence>MKKTADLFNLPVSISRCRTASRFGDTLRTLAEFSFCESGPFAQFTAWGPLIAVRILAVNYYKRIYSFLKPNSALVTPLELRVCMGGVDHPLRPLSGPRHNAMRGWLAPEGGYEIQGRAACAPWVALLKHRIRDVLETLIVS</sequence>
<accession>A0A4C1ZCA8</accession>
<comment type="caution">
    <text evidence="1">The sequence shown here is derived from an EMBL/GenBank/DDBJ whole genome shotgun (WGS) entry which is preliminary data.</text>
</comment>
<evidence type="ECO:0000313" key="2">
    <source>
        <dbReference type="Proteomes" id="UP000299102"/>
    </source>
</evidence>
<name>A0A4C1ZCA8_EUMVA</name>
<dbReference type="EMBL" id="BGZK01001732">
    <property type="protein sequence ID" value="GBP85370.1"/>
    <property type="molecule type" value="Genomic_DNA"/>
</dbReference>
<organism evidence="1 2">
    <name type="scientific">Eumeta variegata</name>
    <name type="common">Bagworm moth</name>
    <name type="synonym">Eumeta japonica</name>
    <dbReference type="NCBI Taxonomy" id="151549"/>
    <lineage>
        <taxon>Eukaryota</taxon>
        <taxon>Metazoa</taxon>
        <taxon>Ecdysozoa</taxon>
        <taxon>Arthropoda</taxon>
        <taxon>Hexapoda</taxon>
        <taxon>Insecta</taxon>
        <taxon>Pterygota</taxon>
        <taxon>Neoptera</taxon>
        <taxon>Endopterygota</taxon>
        <taxon>Lepidoptera</taxon>
        <taxon>Glossata</taxon>
        <taxon>Ditrysia</taxon>
        <taxon>Tineoidea</taxon>
        <taxon>Psychidae</taxon>
        <taxon>Oiketicinae</taxon>
        <taxon>Eumeta</taxon>
    </lineage>
</organism>
<evidence type="ECO:0000313" key="1">
    <source>
        <dbReference type="EMBL" id="GBP85370.1"/>
    </source>
</evidence>
<proteinExistence type="predicted"/>